<dbReference type="Gene3D" id="3.30.300.250">
    <property type="match status" value="1"/>
</dbReference>
<proteinExistence type="predicted"/>
<dbReference type="OrthoDB" id="5891336at2"/>
<dbReference type="EMBL" id="JRWP01000005">
    <property type="protein sequence ID" value="KGY09486.1"/>
    <property type="molecule type" value="Genomic_DNA"/>
</dbReference>
<accession>A0A0A5I146</accession>
<dbReference type="PROSITE" id="PS51257">
    <property type="entry name" value="PROKAR_LIPOPROTEIN"/>
    <property type="match status" value="1"/>
</dbReference>
<dbReference type="PIRSF" id="PIRSF007010">
    <property type="entry name" value="UCP007010"/>
    <property type="match status" value="1"/>
</dbReference>
<organism evidence="2 3">
    <name type="scientific">Photobacterium sp. (strain ATCC 43367)</name>
    <dbReference type="NCBI Taxonomy" id="379097"/>
    <lineage>
        <taxon>Bacteria</taxon>
        <taxon>Pseudomonadati</taxon>
        <taxon>Pseudomonadota</taxon>
        <taxon>Gammaproteobacteria</taxon>
        <taxon>Vibrionales</taxon>
        <taxon>Vibrionaceae</taxon>
        <taxon>Vibrio</taxon>
        <taxon>Vibrio oreintalis group</taxon>
    </lineage>
</organism>
<dbReference type="AlphaFoldDB" id="A0A0A5I146"/>
<evidence type="ECO:0008006" key="4">
    <source>
        <dbReference type="Google" id="ProtNLM"/>
    </source>
</evidence>
<dbReference type="STRING" id="379097.SE23_14020"/>
<keyword evidence="1" id="KW-0732">Signal</keyword>
<evidence type="ECO:0000256" key="1">
    <source>
        <dbReference type="SAM" id="SignalP"/>
    </source>
</evidence>
<dbReference type="RefSeq" id="WP_038189309.1">
    <property type="nucleotide sequence ID" value="NZ_JRWP01000005.1"/>
</dbReference>
<gene>
    <name evidence="2" type="ORF">NM06_06470</name>
</gene>
<reference evidence="2 3" key="1">
    <citation type="submission" date="2014-10" db="EMBL/GenBank/DDBJ databases">
        <title>Genome sequencing of Vibrio sinaloensis T08.</title>
        <authorList>
            <person name="Chan K.-G."/>
            <person name="Mohamad N.I."/>
        </authorList>
    </citation>
    <scope>NUCLEOTIDE SEQUENCE [LARGE SCALE GENOMIC DNA]</scope>
    <source>
        <strain evidence="2 3">T08</strain>
    </source>
</reference>
<evidence type="ECO:0000313" key="2">
    <source>
        <dbReference type="EMBL" id="KGY09486.1"/>
    </source>
</evidence>
<evidence type="ECO:0000313" key="3">
    <source>
        <dbReference type="Proteomes" id="UP000030451"/>
    </source>
</evidence>
<dbReference type="InterPro" id="IPR016502">
    <property type="entry name" value="T2SSS_2"/>
</dbReference>
<name>A0A0A5I146_PHOS4</name>
<feature type="signal peptide" evidence="1">
    <location>
        <begin position="1"/>
        <end position="26"/>
    </location>
</feature>
<dbReference type="Proteomes" id="UP000030451">
    <property type="component" value="Unassembled WGS sequence"/>
</dbReference>
<comment type="caution">
    <text evidence="2">The sequence shown here is derived from an EMBL/GenBank/DDBJ whole genome shotgun (WGS) entry which is preliminary data.</text>
</comment>
<protein>
    <recommendedName>
        <fullName evidence="4">Type II secretion system pilot lipoprotein GspS-beta</fullName>
    </recommendedName>
</protein>
<feature type="chain" id="PRO_5002010144" description="Type II secretion system pilot lipoprotein GspS-beta" evidence="1">
    <location>
        <begin position="27"/>
        <end position="132"/>
    </location>
</feature>
<sequence length="132" mass="14351">MTNYIKNTLLLAVLAAMFGCSSNAQQQRNLELLADNRAQLLSSELPLEVGPLSVMRASASGTTIELMMVYNQDQAGAKPTSAVLKHSINTYCTNPSIRGNLNAGLTYRIKIRNTRGQLMTDELVSAQTCESN</sequence>
<dbReference type="Pfam" id="PF16549">
    <property type="entry name" value="T2SSS_2"/>
    <property type="match status" value="1"/>
</dbReference>